<proteinExistence type="inferred from homology"/>
<dbReference type="Proteomes" id="UP000489600">
    <property type="component" value="Unassembled WGS sequence"/>
</dbReference>
<evidence type="ECO:0000256" key="4">
    <source>
        <dbReference type="ARBA" id="ARBA00022679"/>
    </source>
</evidence>
<protein>
    <recommendedName>
        <fullName evidence="9">Exostosin GT47 domain-containing protein</fullName>
    </recommendedName>
</protein>
<evidence type="ECO:0000256" key="8">
    <source>
        <dbReference type="SAM" id="Phobius"/>
    </source>
</evidence>
<dbReference type="Pfam" id="PF03016">
    <property type="entry name" value="Exostosin_GT47"/>
    <property type="match status" value="1"/>
</dbReference>
<keyword evidence="11" id="KW-1185">Reference proteome</keyword>
<comment type="caution">
    <text evidence="10">The sequence shown here is derived from an EMBL/GenBank/DDBJ whole genome shotgun (WGS) entry which is preliminary data.</text>
</comment>
<feature type="transmembrane region" description="Helical" evidence="8">
    <location>
        <begin position="20"/>
        <end position="39"/>
    </location>
</feature>
<feature type="compositionally biased region" description="Polar residues" evidence="7">
    <location>
        <begin position="66"/>
        <end position="78"/>
    </location>
</feature>
<reference evidence="10" key="1">
    <citation type="submission" date="2019-07" db="EMBL/GenBank/DDBJ databases">
        <authorList>
            <person name="Dittberner H."/>
        </authorList>
    </citation>
    <scope>NUCLEOTIDE SEQUENCE [LARGE SCALE GENOMIC DNA]</scope>
</reference>
<dbReference type="EMBL" id="CABITT030000003">
    <property type="protein sequence ID" value="VVA96355.1"/>
    <property type="molecule type" value="Genomic_DNA"/>
</dbReference>
<dbReference type="InterPro" id="IPR040911">
    <property type="entry name" value="Exostosin_GT47"/>
</dbReference>
<evidence type="ECO:0000256" key="5">
    <source>
        <dbReference type="ARBA" id="ARBA00022968"/>
    </source>
</evidence>
<keyword evidence="8" id="KW-0472">Membrane</keyword>
<keyword evidence="5" id="KW-0735">Signal-anchor</keyword>
<comment type="similarity">
    <text evidence="2">Belongs to the glycosyltransferase 47 family.</text>
</comment>
<evidence type="ECO:0000256" key="7">
    <source>
        <dbReference type="SAM" id="MobiDB-lite"/>
    </source>
</evidence>
<evidence type="ECO:0000256" key="2">
    <source>
        <dbReference type="ARBA" id="ARBA00010271"/>
    </source>
</evidence>
<sequence>MVERSNSRYLGIVITRKSIIFLLISTLSILSWFLIFSSTNPNRVLDYISVPESTDFPLIIIKNSNNLPQENNAESPNPENKEDENRGGTKTEEPLSESREAENRGGVKTEDSISENRGRTETEEAVSENKEDENRGGETEEPITVETLRRIEKISASPTPLKVYMYDMSPEFHFGLLGWKPERGDVVWPDIRIDVPHHPGGLNLQHSVEYWLTLDLLFSELPQDSRSSRAAMRVKNSSEADVVFVPFFSSLSYNRFSKVTQKQKKSQDRELQENLVKFVTFQKEWKISGGKDHVIMAHHPNSMSTARHKLYPAMFVVADFGRYSPNVANVVKDIVAPYKHLVPSYVNDTSGFDGRPILLYFQGAIYRKAGGFVRQELYYLLKEEKDVHFSFGSVRNHGITNAGEGMRSSKFCLNIAGDTPSSNRLFDAIASHCIPVIISDDIELPYEDVLNYNEFCLFVRSSDALKKGFLMDLVRSIGREEWNKMWMRLKEVEKYFDLRFPAKDDDGDYGVQMIWRAIARKAPLVKMKVHRFQRFTRPFLGLSKD</sequence>
<dbReference type="GO" id="GO:0016757">
    <property type="term" value="F:glycosyltransferase activity"/>
    <property type="evidence" value="ECO:0007669"/>
    <property type="project" value="UniProtKB-KW"/>
</dbReference>
<keyword evidence="4" id="KW-0808">Transferase</keyword>
<dbReference type="GO" id="GO:0000139">
    <property type="term" value="C:Golgi membrane"/>
    <property type="evidence" value="ECO:0007669"/>
    <property type="project" value="UniProtKB-SubCell"/>
</dbReference>
<keyword evidence="6" id="KW-0333">Golgi apparatus</keyword>
<evidence type="ECO:0000256" key="6">
    <source>
        <dbReference type="ARBA" id="ARBA00023034"/>
    </source>
</evidence>
<keyword evidence="8" id="KW-1133">Transmembrane helix</keyword>
<evidence type="ECO:0000313" key="10">
    <source>
        <dbReference type="EMBL" id="VVA96355.1"/>
    </source>
</evidence>
<dbReference type="PANTHER" id="PTHR11062">
    <property type="entry name" value="EXOSTOSIN HEPARAN SULFATE GLYCOSYLTRANSFERASE -RELATED"/>
    <property type="match status" value="1"/>
</dbReference>
<dbReference type="PANTHER" id="PTHR11062:SF216">
    <property type="entry name" value="EXOSTOSIN GT47 DOMAIN-CONTAINING PROTEIN"/>
    <property type="match status" value="1"/>
</dbReference>
<dbReference type="InterPro" id="IPR004263">
    <property type="entry name" value="Exostosin"/>
</dbReference>
<evidence type="ECO:0000256" key="3">
    <source>
        <dbReference type="ARBA" id="ARBA00022676"/>
    </source>
</evidence>
<evidence type="ECO:0000313" key="11">
    <source>
        <dbReference type="Proteomes" id="UP000489600"/>
    </source>
</evidence>
<dbReference type="AlphaFoldDB" id="A0A565B6F7"/>
<accession>A0A565B6F7</accession>
<name>A0A565B6F7_9BRAS</name>
<dbReference type="OrthoDB" id="1924787at2759"/>
<evidence type="ECO:0000256" key="1">
    <source>
        <dbReference type="ARBA" id="ARBA00004323"/>
    </source>
</evidence>
<feature type="region of interest" description="Disordered" evidence="7">
    <location>
        <begin position="66"/>
        <end position="142"/>
    </location>
</feature>
<organism evidence="10 11">
    <name type="scientific">Arabis nemorensis</name>
    <dbReference type="NCBI Taxonomy" id="586526"/>
    <lineage>
        <taxon>Eukaryota</taxon>
        <taxon>Viridiplantae</taxon>
        <taxon>Streptophyta</taxon>
        <taxon>Embryophyta</taxon>
        <taxon>Tracheophyta</taxon>
        <taxon>Spermatophyta</taxon>
        <taxon>Magnoliopsida</taxon>
        <taxon>eudicotyledons</taxon>
        <taxon>Gunneridae</taxon>
        <taxon>Pentapetalae</taxon>
        <taxon>rosids</taxon>
        <taxon>malvids</taxon>
        <taxon>Brassicales</taxon>
        <taxon>Brassicaceae</taxon>
        <taxon>Arabideae</taxon>
        <taxon>Arabis</taxon>
    </lineage>
</organism>
<comment type="subcellular location">
    <subcellularLocation>
        <location evidence="1">Golgi apparatus membrane</location>
        <topology evidence="1">Single-pass type II membrane protein</topology>
    </subcellularLocation>
</comment>
<feature type="compositionally biased region" description="Basic and acidic residues" evidence="7">
    <location>
        <begin position="79"/>
        <end position="138"/>
    </location>
</feature>
<keyword evidence="8" id="KW-0812">Transmembrane</keyword>
<keyword evidence="3" id="KW-0328">Glycosyltransferase</keyword>
<feature type="domain" description="Exostosin GT47" evidence="9">
    <location>
        <begin position="159"/>
        <end position="470"/>
    </location>
</feature>
<evidence type="ECO:0000259" key="9">
    <source>
        <dbReference type="Pfam" id="PF03016"/>
    </source>
</evidence>
<gene>
    <name evidence="10" type="ORF">ANE_LOCUS6800</name>
</gene>